<dbReference type="EMBL" id="JAMFLX010000031">
    <property type="protein sequence ID" value="MCL6271742.1"/>
    <property type="molecule type" value="Genomic_DNA"/>
</dbReference>
<feature type="compositionally biased region" description="Basic and acidic residues" evidence="1">
    <location>
        <begin position="514"/>
        <end position="560"/>
    </location>
</feature>
<evidence type="ECO:0000313" key="3">
    <source>
        <dbReference type="EMBL" id="MCL6271742.1"/>
    </source>
</evidence>
<feature type="compositionally biased region" description="Basic and acidic residues" evidence="1">
    <location>
        <begin position="455"/>
        <end position="468"/>
    </location>
</feature>
<protein>
    <submittedName>
        <fullName evidence="3">Uncharacterized protein</fullName>
    </submittedName>
</protein>
<evidence type="ECO:0000313" key="4">
    <source>
        <dbReference type="Proteomes" id="UP001203338"/>
    </source>
</evidence>
<accession>A0ABT0PK27</accession>
<organism evidence="3 4">
    <name type="scientific">Parendozoicomonas callyspongiae</name>
    <dbReference type="NCBI Taxonomy" id="2942213"/>
    <lineage>
        <taxon>Bacteria</taxon>
        <taxon>Pseudomonadati</taxon>
        <taxon>Pseudomonadota</taxon>
        <taxon>Gammaproteobacteria</taxon>
        <taxon>Oceanospirillales</taxon>
        <taxon>Endozoicomonadaceae</taxon>
        <taxon>Parendozoicomonas</taxon>
    </lineage>
</organism>
<feature type="compositionally biased region" description="Low complexity" evidence="1">
    <location>
        <begin position="571"/>
        <end position="590"/>
    </location>
</feature>
<comment type="caution">
    <text evidence="3">The sequence shown here is derived from an EMBL/GenBank/DDBJ whole genome shotgun (WGS) entry which is preliminary data.</text>
</comment>
<evidence type="ECO:0000256" key="2">
    <source>
        <dbReference type="SAM" id="SignalP"/>
    </source>
</evidence>
<keyword evidence="2" id="KW-0732">Signal</keyword>
<feature type="compositionally biased region" description="Polar residues" evidence="1">
    <location>
        <begin position="628"/>
        <end position="646"/>
    </location>
</feature>
<sequence>MKFDVNHKKIIILAFICSCAVTHAQAHSGDEAREELLQQLPQWKLNTFQKGVYSLNNRIWDFASQEAAAAGATLSFLAASYAVKGTMQQVLGETLGSYGSLLSDLAVDGLTSYSWQDFGGRAGIAVANWMVSDHLNPSISFVLRYLLNHWYLFSETFPDIWQMILPTLRGETTVLCGRGGSCQAVQIKYQLPGGEYTPDTGQPWLELAFPFKTEVTEVESDYDRALVTLREWAAKEKISKIHLYPDTDNGHRKLWLRYWVDEAPSQLIQFPGVFSQGTRSWWWTDVMAEKNPEVRIAARRLINPLHYEVIANLPAIISGEAIDTIHIAGDDQVVGELRNLVAVSVGGMGFLVFDRHQSQGYELPEIWMINSLPLDHVMRQAIRGLDLYRAPASWRGPWKLGASLLRSSVHKGIVDWAVSRIKTEPKPKPAPKKPDTKSQRQGLHTASTSTAVEESTNREQIHAGRKPDQPQPVPAEPAQKEKRKVDLKKVVLDFISRFNVRSLLIQSEHLAKEAQEKEKQEAEKKRKESKKPEKKSEKHVHWVDEASSKKAQPETCKEIEPAEVPEPAKAQTEQGPQTSPSPSSSKQPDSGRFTSGIDDIPEVTAPPPAQVNNETITLVSSDSEKSLTDSQGIVSPVQKTSVNVQTDPVEPPYPPLPPAHESRSVQTQPPPSVPKGVQTTLSKPDTVSIGTQVVMEEMPLPPVNKSVTVESAGSEVGETSPELRKVLVLGEAGSSKFSAMNWMANGMLGTKKFPVGSDRIAEYDSVDIGGVNIQFSTMTVSDSDLNKASANSGALSKRVAKSIDDADKVIWCRNLKKAHESAINSPDDNFFKVISEYSREKGKPVYSNFTHSDEALRDHPPSINGTNPVLKHAAGQYQKIVQPGIGSLSLGISGYAPFQEPSVAFDSHYDSKRLGMEDMSWVDFWQTVLKRDEQAQNEKSDEIVQEGRDYQKKGYSNVWESLNSLKNLAKQMGISVQ</sequence>
<feature type="compositionally biased region" description="Low complexity" evidence="1">
    <location>
        <begin position="445"/>
        <end position="454"/>
    </location>
</feature>
<feature type="chain" id="PRO_5047096501" evidence="2">
    <location>
        <begin position="27"/>
        <end position="977"/>
    </location>
</feature>
<dbReference type="Proteomes" id="UP001203338">
    <property type="component" value="Unassembled WGS sequence"/>
</dbReference>
<feature type="region of interest" description="Disordered" evidence="1">
    <location>
        <begin position="420"/>
        <end position="484"/>
    </location>
</feature>
<feature type="compositionally biased region" description="Polar residues" evidence="1">
    <location>
        <begin position="610"/>
        <end position="621"/>
    </location>
</feature>
<keyword evidence="4" id="KW-1185">Reference proteome</keyword>
<feature type="signal peptide" evidence="2">
    <location>
        <begin position="1"/>
        <end position="26"/>
    </location>
</feature>
<proteinExistence type="predicted"/>
<evidence type="ECO:0000256" key="1">
    <source>
        <dbReference type="SAM" id="MobiDB-lite"/>
    </source>
</evidence>
<gene>
    <name evidence="3" type="ORF">M3P05_17625</name>
</gene>
<reference evidence="3 4" key="1">
    <citation type="submission" date="2022-05" db="EMBL/GenBank/DDBJ databases">
        <authorList>
            <person name="Park J.-S."/>
        </authorList>
    </citation>
    <scope>NUCLEOTIDE SEQUENCE [LARGE SCALE GENOMIC DNA]</scope>
    <source>
        <strain evidence="3 4">2012CJ34-2</strain>
    </source>
</reference>
<name>A0ABT0PK27_9GAMM</name>
<feature type="compositionally biased region" description="Pro residues" evidence="1">
    <location>
        <begin position="649"/>
        <end position="658"/>
    </location>
</feature>
<feature type="compositionally biased region" description="Basic and acidic residues" evidence="1">
    <location>
        <begin position="421"/>
        <end position="438"/>
    </location>
</feature>
<dbReference type="RefSeq" id="WP_249701387.1">
    <property type="nucleotide sequence ID" value="NZ_JAMFLX010000031.1"/>
</dbReference>
<feature type="region of interest" description="Disordered" evidence="1">
    <location>
        <begin position="514"/>
        <end position="683"/>
    </location>
</feature>